<dbReference type="Proteomes" id="UP001152523">
    <property type="component" value="Unassembled WGS sequence"/>
</dbReference>
<evidence type="ECO:0000313" key="3">
    <source>
        <dbReference type="EMBL" id="CAH9088461.1"/>
    </source>
</evidence>
<dbReference type="SUPFAM" id="SSF50249">
    <property type="entry name" value="Nucleic acid-binding proteins"/>
    <property type="match status" value="3"/>
</dbReference>
<evidence type="ECO:0008006" key="5">
    <source>
        <dbReference type="Google" id="ProtNLM"/>
    </source>
</evidence>
<name>A0AAV0CY75_9ASTE</name>
<evidence type="ECO:0000256" key="2">
    <source>
        <dbReference type="SAM" id="SignalP"/>
    </source>
</evidence>
<keyword evidence="4" id="KW-1185">Reference proteome</keyword>
<comment type="caution">
    <text evidence="3">The sequence shown here is derived from an EMBL/GenBank/DDBJ whole genome shotgun (WGS) entry which is preliminary data.</text>
</comment>
<evidence type="ECO:0000313" key="4">
    <source>
        <dbReference type="Proteomes" id="UP001152523"/>
    </source>
</evidence>
<dbReference type="InterPro" id="IPR012340">
    <property type="entry name" value="NA-bd_OB-fold"/>
</dbReference>
<accession>A0AAV0CY75</accession>
<organism evidence="3 4">
    <name type="scientific">Cuscuta epithymum</name>
    <dbReference type="NCBI Taxonomy" id="186058"/>
    <lineage>
        <taxon>Eukaryota</taxon>
        <taxon>Viridiplantae</taxon>
        <taxon>Streptophyta</taxon>
        <taxon>Embryophyta</taxon>
        <taxon>Tracheophyta</taxon>
        <taxon>Spermatophyta</taxon>
        <taxon>Magnoliopsida</taxon>
        <taxon>eudicotyledons</taxon>
        <taxon>Gunneridae</taxon>
        <taxon>Pentapetalae</taxon>
        <taxon>asterids</taxon>
        <taxon>lamiids</taxon>
        <taxon>Solanales</taxon>
        <taxon>Convolvulaceae</taxon>
        <taxon>Cuscuteae</taxon>
        <taxon>Cuscuta</taxon>
        <taxon>Cuscuta subgen. Cuscuta</taxon>
    </lineage>
</organism>
<protein>
    <recommendedName>
        <fullName evidence="5">Replication factor A C-terminal domain-containing protein</fullName>
    </recommendedName>
</protein>
<dbReference type="Gene3D" id="2.40.50.140">
    <property type="entry name" value="Nucleic acid-binding proteins"/>
    <property type="match status" value="3"/>
</dbReference>
<feature type="region of interest" description="Disordered" evidence="1">
    <location>
        <begin position="454"/>
        <end position="520"/>
    </location>
</feature>
<sequence>MFLILGCCALLLTTSSATLVTLELTTMSVEVLVNDVKPNTYQWTCRLTLIEKQNIRTAKTSPMKFMPMILQDSTGTKVQATAFQGDIEGIDQRLSVYSTYLISNAYVKPVTQMRYCIDVNYPYVWSFNRRTLIQDVDAPEGVDFREIAESETAAFRDIFDSYQHATRINILGAIVKKLPRTFIVSDGKQRTAWDVVVINEECIPLPFTMWEEFVSKHGGEIEKLLNSGGYPLVLINRVAINLFQGLALSTRYDCHMELNPDGARALSLKKWVDGNAIKIATLVQDKAYNDALSIISKPLAQPRSTLSGLETGLLEVIVVWVLGKFSLVDTSQEFFYIGCNYCNRRVYGPEGITFQCLFCGQKLGTTTKRFRLDAYLTDSTASIAVTLFTNDILAFFKYACMDPNVATNLEDFDAKLQTLNIVAGIKHSKPNEEGIQTNPHTVVFVSQELPTLAASPPITSPPPLSSYATSSQAKRKLDFESPTDLPPECSAISTLPVHHEAETEESLGNLRGKRTKDGNT</sequence>
<reference evidence="3" key="1">
    <citation type="submission" date="2022-07" db="EMBL/GenBank/DDBJ databases">
        <authorList>
            <person name="Macas J."/>
            <person name="Novak P."/>
            <person name="Neumann P."/>
        </authorList>
    </citation>
    <scope>NUCLEOTIDE SEQUENCE</scope>
</reference>
<evidence type="ECO:0000256" key="1">
    <source>
        <dbReference type="SAM" id="MobiDB-lite"/>
    </source>
</evidence>
<dbReference type="EMBL" id="CAMAPF010000059">
    <property type="protein sequence ID" value="CAH9088461.1"/>
    <property type="molecule type" value="Genomic_DNA"/>
</dbReference>
<feature type="chain" id="PRO_5043392845" description="Replication factor A C-terminal domain-containing protein" evidence="2">
    <location>
        <begin position="18"/>
        <end position="520"/>
    </location>
</feature>
<feature type="signal peptide" evidence="2">
    <location>
        <begin position="1"/>
        <end position="17"/>
    </location>
</feature>
<gene>
    <name evidence="3" type="ORF">CEPIT_LOCUS10485</name>
</gene>
<dbReference type="AlphaFoldDB" id="A0AAV0CY75"/>
<proteinExistence type="predicted"/>
<keyword evidence="2" id="KW-0732">Signal</keyword>